<gene>
    <name evidence="1" type="ORF">MAR_021760</name>
</gene>
<name>A0ABY7ECH0_MYAAR</name>
<organism evidence="1 2">
    <name type="scientific">Mya arenaria</name>
    <name type="common">Soft-shell clam</name>
    <dbReference type="NCBI Taxonomy" id="6604"/>
    <lineage>
        <taxon>Eukaryota</taxon>
        <taxon>Metazoa</taxon>
        <taxon>Spiralia</taxon>
        <taxon>Lophotrochozoa</taxon>
        <taxon>Mollusca</taxon>
        <taxon>Bivalvia</taxon>
        <taxon>Autobranchia</taxon>
        <taxon>Heteroconchia</taxon>
        <taxon>Euheterodonta</taxon>
        <taxon>Imparidentia</taxon>
        <taxon>Neoheterodontei</taxon>
        <taxon>Myida</taxon>
        <taxon>Myoidea</taxon>
        <taxon>Myidae</taxon>
        <taxon>Mya</taxon>
    </lineage>
</organism>
<sequence length="131" mass="14915">MGFSFRENVIEKLCHKDLNMTPKDALLLFRFKATNNLLCETKNLNPPTSVLEFVPVFNTGTYITVVGLVKMEDVNLRVALVPFVSTYTSVKSDSSRGKTKQTPPRLFAILLLSLHRLLRKRHTLVERTGEH</sequence>
<evidence type="ECO:0000313" key="2">
    <source>
        <dbReference type="Proteomes" id="UP001164746"/>
    </source>
</evidence>
<protein>
    <submittedName>
        <fullName evidence="1">Uncharacterized protein</fullName>
    </submittedName>
</protein>
<proteinExistence type="predicted"/>
<accession>A0ABY7ECH0</accession>
<dbReference type="EMBL" id="CP111016">
    <property type="protein sequence ID" value="WAR06391.1"/>
    <property type="molecule type" value="Genomic_DNA"/>
</dbReference>
<evidence type="ECO:0000313" key="1">
    <source>
        <dbReference type="EMBL" id="WAR06391.1"/>
    </source>
</evidence>
<reference evidence="1" key="1">
    <citation type="submission" date="2022-11" db="EMBL/GenBank/DDBJ databases">
        <title>Centuries of genome instability and evolution in soft-shell clam transmissible cancer (bioRxiv).</title>
        <authorList>
            <person name="Hart S.F.M."/>
            <person name="Yonemitsu M.A."/>
            <person name="Giersch R.M."/>
            <person name="Beal B.F."/>
            <person name="Arriagada G."/>
            <person name="Davis B.W."/>
            <person name="Ostrander E.A."/>
            <person name="Goff S.P."/>
            <person name="Metzger M.J."/>
        </authorList>
    </citation>
    <scope>NUCLEOTIDE SEQUENCE</scope>
    <source>
        <strain evidence="1">MELC-2E11</strain>
        <tissue evidence="1">Siphon/mantle</tissue>
    </source>
</reference>
<keyword evidence="2" id="KW-1185">Reference proteome</keyword>
<dbReference type="Proteomes" id="UP001164746">
    <property type="component" value="Chromosome 5"/>
</dbReference>